<reference evidence="11 12" key="1">
    <citation type="journal article" date="2015" name="BMC Genomics">
        <title>Gene expression during zombie ant biting behavior reflects the complexity underlying fungal parasitic behavioral manipulation.</title>
        <authorList>
            <person name="de Bekker C."/>
            <person name="Ohm R.A."/>
            <person name="Loreto R.G."/>
            <person name="Sebastian A."/>
            <person name="Albert I."/>
            <person name="Merrow M."/>
            <person name="Brachmann A."/>
            <person name="Hughes D.P."/>
        </authorList>
    </citation>
    <scope>NUCLEOTIDE SEQUENCE [LARGE SCALE GENOMIC DNA]</scope>
    <source>
        <strain evidence="11 12">SC16a</strain>
    </source>
</reference>
<dbReference type="PANTHER" id="PTHR10894:SF1">
    <property type="entry name" value="NUCLEOLAR PROTEIN 58"/>
    <property type="match status" value="1"/>
</dbReference>
<proteinExistence type="inferred from homology"/>
<dbReference type="Gene3D" id="1.10.246.90">
    <property type="entry name" value="Nop domain"/>
    <property type="match status" value="1"/>
</dbReference>
<dbReference type="SUPFAM" id="SSF89124">
    <property type="entry name" value="Nop domain"/>
    <property type="match status" value="1"/>
</dbReference>
<feature type="compositionally biased region" description="Basic and acidic residues" evidence="9">
    <location>
        <begin position="650"/>
        <end position="661"/>
    </location>
</feature>
<evidence type="ECO:0000256" key="9">
    <source>
        <dbReference type="SAM" id="MobiDB-lite"/>
    </source>
</evidence>
<keyword evidence="4" id="KW-0690">Ribosome biogenesis</keyword>
<dbReference type="InterPro" id="IPR045056">
    <property type="entry name" value="Nop56/Nop58"/>
</dbReference>
<reference evidence="11 12" key="2">
    <citation type="journal article" date="2017" name="Sci. Rep.">
        <title>Ant-infecting Ophiocordyceps genomes reveal a high diversity of potential behavioral manipulation genes and a possible major role for enterotoxins.</title>
        <authorList>
            <person name="de Bekker C."/>
            <person name="Ohm R.A."/>
            <person name="Evans H.C."/>
            <person name="Brachmann A."/>
            <person name="Hughes D.P."/>
        </authorList>
    </citation>
    <scope>NUCLEOTIDE SEQUENCE [LARGE SCALE GENOMIC DNA]</scope>
    <source>
        <strain evidence="11 12">SC16a</strain>
    </source>
</reference>
<dbReference type="GO" id="GO:0006364">
    <property type="term" value="P:rRNA processing"/>
    <property type="evidence" value="ECO:0007669"/>
    <property type="project" value="UniProtKB-KW"/>
</dbReference>
<comment type="similarity">
    <text evidence="2">Belongs to the NOP5/NOP56 family.</text>
</comment>
<dbReference type="AlphaFoldDB" id="A0A2A9P532"/>
<dbReference type="InterPro" id="IPR036070">
    <property type="entry name" value="Nop_dom_sf"/>
</dbReference>
<evidence type="ECO:0000256" key="5">
    <source>
        <dbReference type="ARBA" id="ARBA00022552"/>
    </source>
</evidence>
<dbReference type="Gene3D" id="1.10.287.4070">
    <property type="match status" value="1"/>
</dbReference>
<feature type="region of interest" description="Disordered" evidence="9">
    <location>
        <begin position="409"/>
        <end position="429"/>
    </location>
</feature>
<evidence type="ECO:0000256" key="1">
    <source>
        <dbReference type="ARBA" id="ARBA00004604"/>
    </source>
</evidence>
<evidence type="ECO:0000313" key="12">
    <source>
        <dbReference type="Proteomes" id="UP000037136"/>
    </source>
</evidence>
<feature type="domain" description="Nop" evidence="10">
    <location>
        <begin position="285"/>
        <end position="409"/>
    </location>
</feature>
<evidence type="ECO:0000256" key="2">
    <source>
        <dbReference type="ARBA" id="ARBA00009211"/>
    </source>
</evidence>
<evidence type="ECO:0000256" key="8">
    <source>
        <dbReference type="ARBA" id="ARBA00024837"/>
    </source>
</evidence>
<keyword evidence="6" id="KW-0539">Nucleus</keyword>
<comment type="caution">
    <text evidence="11">The sequence shown here is derived from an EMBL/GenBank/DDBJ whole genome shotgun (WGS) entry which is preliminary data.</text>
</comment>
<dbReference type="InterPro" id="IPR002687">
    <property type="entry name" value="Nop_dom"/>
</dbReference>
<keyword evidence="5" id="KW-0698">rRNA processing</keyword>
<dbReference type="InterPro" id="IPR012976">
    <property type="entry name" value="NOSIC"/>
</dbReference>
<dbReference type="GO" id="GO:0032040">
    <property type="term" value="C:small-subunit processome"/>
    <property type="evidence" value="ECO:0007669"/>
    <property type="project" value="InterPro"/>
</dbReference>
<dbReference type="FunFam" id="1.10.287.4070:FF:000001">
    <property type="entry name" value="Probable Nucleolar protein 58"/>
    <property type="match status" value="1"/>
</dbReference>
<feature type="region of interest" description="Disordered" evidence="9">
    <location>
        <begin position="610"/>
        <end position="716"/>
    </location>
</feature>
<sequence>MSVFVLAETPAGYGLFKASDKKIFKNESLAAEFGRSEKLLEMLKLKKFVKFESAAMALEEAASFRDGKVPSLLASLLDDLKAEKKASLAVADAKLGTAISSLPHLNISPISGSNTMDLFRGIREHLPSLIPGLAQENIDRMALGLSHSMSRHKLKFSVDKLDSMVVQAIRLLDDMDKDLNVFAMRTKEWYGWHFPELAKILNDNLAYARLIIAAGFRTNIVNTDLSDILPEETEEAVKKAAEISMGTEITEDDVNNIKQLAQQVVHYSEYRARLSSYLESRMRAIAPNLTVLVGYLVGARLIAHTGSLMSLAKAPASTIQILGAEKALFRALKTKHDTPKYGLLYHSSLVGQATGRNKGKIARMLAAKAALGLRVDALANDDEVDDEQRAVMGMGNRVKLENHLRRLEGKPLLPKGTNVGPSGEIQGSGHFSLRELRRYNTNADGVAEAVNGDDAKLFKGKKAKHGKAATDERPDEEMRDASDDDDDDDDDVEEASSVTPSLDKNSKLSQADFARLASLAGVSAKKFKRKYERGEVQLGADGSPRVFSKKEMKKMRKSLDNKTPSKTRMEIDSETPAKAMTPAKSETLALSQTPATMTPAKSKILHKMESLAEPGIMQTPAAETSAKKSKKLHKAESSMDPSSGKKKRSKHDEAEVEAKTIKKEKKRKHEVENDEVVAEAKTRKEKKRKHDADDDDAAAVEDKKKERKKKKRHSQG</sequence>
<name>A0A2A9P532_OPHUN</name>
<keyword evidence="12" id="KW-1185">Reference proteome</keyword>
<feature type="region of interest" description="Disordered" evidence="9">
    <location>
        <begin position="540"/>
        <end position="597"/>
    </location>
</feature>
<dbReference type="FunFam" id="1.10.246.90:FF:000003">
    <property type="entry name" value="Nucleolar protein 58"/>
    <property type="match status" value="1"/>
</dbReference>
<dbReference type="InterPro" id="IPR012974">
    <property type="entry name" value="NOP58/56_N"/>
</dbReference>
<comment type="function">
    <text evidence="8">Required for pre-18S rRNA processing. May bind microtubules.</text>
</comment>
<organism evidence="11 12">
    <name type="scientific">Ophiocordyceps unilateralis</name>
    <name type="common">Zombie-ant fungus</name>
    <name type="synonym">Torrubia unilateralis</name>
    <dbReference type="NCBI Taxonomy" id="268505"/>
    <lineage>
        <taxon>Eukaryota</taxon>
        <taxon>Fungi</taxon>
        <taxon>Dikarya</taxon>
        <taxon>Ascomycota</taxon>
        <taxon>Pezizomycotina</taxon>
        <taxon>Sordariomycetes</taxon>
        <taxon>Hypocreomycetidae</taxon>
        <taxon>Hypocreales</taxon>
        <taxon>Ophiocordycipitaceae</taxon>
        <taxon>Ophiocordyceps</taxon>
    </lineage>
</organism>
<evidence type="ECO:0000259" key="10">
    <source>
        <dbReference type="PROSITE" id="PS51358"/>
    </source>
</evidence>
<dbReference type="Proteomes" id="UP000037136">
    <property type="component" value="Unassembled WGS sequence"/>
</dbReference>
<accession>A0A2A9P532</accession>
<dbReference type="GO" id="GO:0030515">
    <property type="term" value="F:snoRNA binding"/>
    <property type="evidence" value="ECO:0007669"/>
    <property type="project" value="InterPro"/>
</dbReference>
<evidence type="ECO:0000313" key="11">
    <source>
        <dbReference type="EMBL" id="PFH56067.1"/>
    </source>
</evidence>
<dbReference type="OrthoDB" id="6780543at2759"/>
<dbReference type="STRING" id="268505.A0A2A9P532"/>
<dbReference type="Pfam" id="PF08156">
    <property type="entry name" value="NOP5NT"/>
    <property type="match status" value="1"/>
</dbReference>
<dbReference type="GO" id="GO:0031428">
    <property type="term" value="C:box C/D methylation guide snoRNP complex"/>
    <property type="evidence" value="ECO:0007669"/>
    <property type="project" value="InterPro"/>
</dbReference>
<feature type="compositionally biased region" description="Acidic residues" evidence="9">
    <location>
        <begin position="473"/>
        <end position="494"/>
    </location>
</feature>
<dbReference type="PANTHER" id="PTHR10894">
    <property type="entry name" value="NUCLEOLAR PROTEIN 5 NUCLEOLAR PROTEIN NOP5 NOP58"/>
    <property type="match status" value="1"/>
</dbReference>
<evidence type="ECO:0000256" key="7">
    <source>
        <dbReference type="ARBA" id="ARBA00023274"/>
    </source>
</evidence>
<gene>
    <name evidence="11" type="ORF">XA68_17125</name>
</gene>
<evidence type="ECO:0000256" key="6">
    <source>
        <dbReference type="ARBA" id="ARBA00023242"/>
    </source>
</evidence>
<dbReference type="SMART" id="SM00931">
    <property type="entry name" value="NOSIC"/>
    <property type="match status" value="1"/>
</dbReference>
<keyword evidence="7" id="KW-0687">Ribonucleoprotein</keyword>
<comment type="subcellular location">
    <subcellularLocation>
        <location evidence="1">Nucleus</location>
        <location evidence="1">Nucleolus</location>
    </subcellularLocation>
</comment>
<dbReference type="PROSITE" id="PS51358">
    <property type="entry name" value="NOP"/>
    <property type="match status" value="1"/>
</dbReference>
<dbReference type="Pfam" id="PF01798">
    <property type="entry name" value="Nop"/>
    <property type="match status" value="1"/>
</dbReference>
<dbReference type="InterPro" id="IPR042239">
    <property type="entry name" value="Nop_C"/>
</dbReference>
<dbReference type="EMBL" id="LAZP02000672">
    <property type="protein sequence ID" value="PFH56067.1"/>
    <property type="molecule type" value="Genomic_DNA"/>
</dbReference>
<protein>
    <recommendedName>
        <fullName evidence="3">Nucleolar protein 58</fullName>
    </recommendedName>
</protein>
<evidence type="ECO:0000256" key="4">
    <source>
        <dbReference type="ARBA" id="ARBA00022517"/>
    </source>
</evidence>
<feature type="compositionally biased region" description="Basic residues" evidence="9">
    <location>
        <begin position="705"/>
        <end position="716"/>
    </location>
</feature>
<evidence type="ECO:0000256" key="3">
    <source>
        <dbReference type="ARBA" id="ARBA00020379"/>
    </source>
</evidence>
<feature type="region of interest" description="Disordered" evidence="9">
    <location>
        <begin position="460"/>
        <end position="504"/>
    </location>
</feature>